<dbReference type="RefSeq" id="WP_340934968.1">
    <property type="nucleotide sequence ID" value="NZ_CP150496.1"/>
</dbReference>
<gene>
    <name evidence="2" type="ORF">WG950_06375</name>
</gene>
<accession>A0ABZ2TXJ5</accession>
<evidence type="ECO:0000256" key="1">
    <source>
        <dbReference type="SAM" id="Phobius"/>
    </source>
</evidence>
<evidence type="ECO:0000313" key="3">
    <source>
        <dbReference type="Proteomes" id="UP001491088"/>
    </source>
</evidence>
<keyword evidence="1" id="KW-0812">Transmembrane</keyword>
<reference evidence="2 3" key="1">
    <citation type="submission" date="2024-03" db="EMBL/GenBank/DDBJ databases">
        <authorList>
            <person name="Cao K."/>
        </authorList>
    </citation>
    <scope>NUCLEOTIDE SEQUENCE [LARGE SCALE GENOMIC DNA]</scope>
    <source>
        <strain evidence="2 3">MCCC 1K00696</strain>
    </source>
</reference>
<keyword evidence="3" id="KW-1185">Reference proteome</keyword>
<feature type="transmembrane region" description="Helical" evidence="1">
    <location>
        <begin position="19"/>
        <end position="35"/>
    </location>
</feature>
<keyword evidence="1" id="KW-1133">Transmembrane helix</keyword>
<keyword evidence="1" id="KW-0472">Membrane</keyword>
<dbReference type="EMBL" id="CP150496">
    <property type="protein sequence ID" value="WYW56867.1"/>
    <property type="molecule type" value="Genomic_DNA"/>
</dbReference>
<name>A0ABZ2TXJ5_9FLAO</name>
<dbReference type="Proteomes" id="UP001491088">
    <property type="component" value="Chromosome"/>
</dbReference>
<evidence type="ECO:0000313" key="2">
    <source>
        <dbReference type="EMBL" id="WYW56867.1"/>
    </source>
</evidence>
<proteinExistence type="predicted"/>
<protein>
    <submittedName>
        <fullName evidence="2">Uncharacterized protein</fullName>
    </submittedName>
</protein>
<organism evidence="2 3">
    <name type="scientific">Polaribacter marinaquae</name>
    <dbReference type="NCBI Taxonomy" id="1642819"/>
    <lineage>
        <taxon>Bacteria</taxon>
        <taxon>Pseudomonadati</taxon>
        <taxon>Bacteroidota</taxon>
        <taxon>Flavobacteriia</taxon>
        <taxon>Flavobacteriales</taxon>
        <taxon>Flavobacteriaceae</taxon>
    </lineage>
</organism>
<sequence>MIATKIIGLTSALTKSKKAKIGLLLLEIAIIAVAYKSNKKEKASLGTDESM</sequence>